<comment type="caution">
    <text evidence="1">The sequence shown here is derived from an EMBL/GenBank/DDBJ whole genome shotgun (WGS) entry which is preliminary data.</text>
</comment>
<gene>
    <name evidence="1" type="ORF">Acor_54020</name>
</gene>
<dbReference type="AlphaFoldDB" id="A0A5M3W3L7"/>
<reference evidence="1 2" key="1">
    <citation type="submission" date="2019-10" db="EMBL/GenBank/DDBJ databases">
        <title>Whole genome shotgun sequence of Acrocarpospora corrugata NBRC 13972.</title>
        <authorList>
            <person name="Ichikawa N."/>
            <person name="Kimura A."/>
            <person name="Kitahashi Y."/>
            <person name="Komaki H."/>
            <person name="Oguchi A."/>
        </authorList>
    </citation>
    <scope>NUCLEOTIDE SEQUENCE [LARGE SCALE GENOMIC DNA]</scope>
    <source>
        <strain evidence="1 2">NBRC 13972</strain>
    </source>
</reference>
<name>A0A5M3W3L7_9ACTN</name>
<accession>A0A5M3W3L7</accession>
<keyword evidence="2" id="KW-1185">Reference proteome</keyword>
<organism evidence="1 2">
    <name type="scientific">Acrocarpospora corrugata</name>
    <dbReference type="NCBI Taxonomy" id="35763"/>
    <lineage>
        <taxon>Bacteria</taxon>
        <taxon>Bacillati</taxon>
        <taxon>Actinomycetota</taxon>
        <taxon>Actinomycetes</taxon>
        <taxon>Streptosporangiales</taxon>
        <taxon>Streptosporangiaceae</taxon>
        <taxon>Acrocarpospora</taxon>
    </lineage>
</organism>
<sequence length="103" mass="11312">MARAADRERVARTLQRRRQLPLGLAATRGGVGHVVGDPADHAGRFVLDDPPHHARWRVFGVGADARARSRNRWTVSELTHGETLSYLSETGGPAVNRVNRVTP</sequence>
<dbReference type="EMBL" id="BLAD01000067">
    <property type="protein sequence ID" value="GES03336.1"/>
    <property type="molecule type" value="Genomic_DNA"/>
</dbReference>
<proteinExistence type="predicted"/>
<evidence type="ECO:0000313" key="1">
    <source>
        <dbReference type="EMBL" id="GES03336.1"/>
    </source>
</evidence>
<evidence type="ECO:0000313" key="2">
    <source>
        <dbReference type="Proteomes" id="UP000334990"/>
    </source>
</evidence>
<protein>
    <submittedName>
        <fullName evidence="1">Uncharacterized protein</fullName>
    </submittedName>
</protein>
<dbReference type="Proteomes" id="UP000334990">
    <property type="component" value="Unassembled WGS sequence"/>
</dbReference>